<dbReference type="EMBL" id="JACHXL010000004">
    <property type="protein sequence ID" value="MBB3107389.1"/>
    <property type="molecule type" value="Genomic_DNA"/>
</dbReference>
<gene>
    <name evidence="2" type="ORF">FHS24_001914</name>
</gene>
<keyword evidence="1" id="KW-0732">Signal</keyword>
<evidence type="ECO:0000256" key="1">
    <source>
        <dbReference type="SAM" id="SignalP"/>
    </source>
</evidence>
<keyword evidence="3" id="KW-1185">Reference proteome</keyword>
<evidence type="ECO:0000313" key="2">
    <source>
        <dbReference type="EMBL" id="MBB3107389.1"/>
    </source>
</evidence>
<feature type="signal peptide" evidence="1">
    <location>
        <begin position="1"/>
        <end position="26"/>
    </location>
</feature>
<dbReference type="RefSeq" id="WP_183620891.1">
    <property type="nucleotide sequence ID" value="NZ_CAJHAH010000005.1"/>
</dbReference>
<reference evidence="2 3" key="1">
    <citation type="submission" date="2020-08" db="EMBL/GenBank/DDBJ databases">
        <title>Genomic Encyclopedia of Type Strains, Phase III (KMG-III): the genomes of soil and plant-associated and newly described type strains.</title>
        <authorList>
            <person name="Whitman W."/>
        </authorList>
    </citation>
    <scope>NUCLEOTIDE SEQUENCE [LARGE SCALE GENOMIC DNA]</scope>
    <source>
        <strain evidence="2 3">CECT 5885</strain>
    </source>
</reference>
<protein>
    <submittedName>
        <fullName evidence="2">Uncharacterized protein</fullName>
    </submittedName>
</protein>
<organism evidence="2 3">
    <name type="scientific">Psychrobacter luti</name>
    <dbReference type="NCBI Taxonomy" id="198481"/>
    <lineage>
        <taxon>Bacteria</taxon>
        <taxon>Pseudomonadati</taxon>
        <taxon>Pseudomonadota</taxon>
        <taxon>Gammaproteobacteria</taxon>
        <taxon>Moraxellales</taxon>
        <taxon>Moraxellaceae</taxon>
        <taxon>Psychrobacter</taxon>
    </lineage>
</organism>
<dbReference type="AlphaFoldDB" id="A0A839TE02"/>
<dbReference type="Proteomes" id="UP000588111">
    <property type="component" value="Unassembled WGS sequence"/>
</dbReference>
<name>A0A839TE02_9GAMM</name>
<accession>A0A839TE02</accession>
<sequence>MKLIHKWSLIISLGLSSLIISGAAKADTKMMNNHLKCAAYMDVAARDIAASAAITGKNLIPQDALESYIGLSGMNLLAYSKGKPLEEVARQFIKEKEIIRAKAGKDSGYKIDGRTFNPNRLTAYFQYMLKDAEVYCKPTFGITGRLTASYSSEEEFWSAARKLADEVKRQENNYESNSNRYRSYARDSVEIE</sequence>
<evidence type="ECO:0000313" key="3">
    <source>
        <dbReference type="Proteomes" id="UP000588111"/>
    </source>
</evidence>
<proteinExistence type="predicted"/>
<feature type="chain" id="PRO_5032779238" evidence="1">
    <location>
        <begin position="27"/>
        <end position="192"/>
    </location>
</feature>
<comment type="caution">
    <text evidence="2">The sequence shown here is derived from an EMBL/GenBank/DDBJ whole genome shotgun (WGS) entry which is preliminary data.</text>
</comment>